<evidence type="ECO:0000313" key="2">
    <source>
        <dbReference type="EMBL" id="SVE64527.1"/>
    </source>
</evidence>
<protein>
    <recommendedName>
        <fullName evidence="3">Protoheme IX farnesyltransferase</fullName>
    </recommendedName>
</protein>
<keyword evidence="1" id="KW-0812">Transmembrane</keyword>
<feature type="non-terminal residue" evidence="2">
    <location>
        <position position="1"/>
    </location>
</feature>
<reference evidence="2" key="1">
    <citation type="submission" date="2018-05" db="EMBL/GenBank/DDBJ databases">
        <authorList>
            <person name="Lanie J.A."/>
            <person name="Ng W.-L."/>
            <person name="Kazmierczak K.M."/>
            <person name="Andrzejewski T.M."/>
            <person name="Davidsen T.M."/>
            <person name="Wayne K.J."/>
            <person name="Tettelin H."/>
            <person name="Glass J.I."/>
            <person name="Rusch D."/>
            <person name="Podicherti R."/>
            <person name="Tsui H.-C.T."/>
            <person name="Winkler M.E."/>
        </authorList>
    </citation>
    <scope>NUCLEOTIDE SEQUENCE</scope>
</reference>
<dbReference type="AlphaFoldDB" id="A0A383F5Y1"/>
<gene>
    <name evidence="2" type="ORF">METZ01_LOCUS517381</name>
</gene>
<sequence length="63" mass="7350">SPYLLGISGALYLYGALLLSLYFLYLSSRFSREMKLESARSLFYYSLLYLPLLLGLMIWDRTI</sequence>
<keyword evidence="1" id="KW-0472">Membrane</keyword>
<accession>A0A383F5Y1</accession>
<proteinExistence type="predicted"/>
<feature type="transmembrane region" description="Helical" evidence="1">
    <location>
        <begin position="12"/>
        <end position="30"/>
    </location>
</feature>
<evidence type="ECO:0008006" key="3">
    <source>
        <dbReference type="Google" id="ProtNLM"/>
    </source>
</evidence>
<keyword evidence="1" id="KW-1133">Transmembrane helix</keyword>
<dbReference type="EMBL" id="UINC01231819">
    <property type="protein sequence ID" value="SVE64527.1"/>
    <property type="molecule type" value="Genomic_DNA"/>
</dbReference>
<evidence type="ECO:0000256" key="1">
    <source>
        <dbReference type="SAM" id="Phobius"/>
    </source>
</evidence>
<name>A0A383F5Y1_9ZZZZ</name>
<organism evidence="2">
    <name type="scientific">marine metagenome</name>
    <dbReference type="NCBI Taxonomy" id="408172"/>
    <lineage>
        <taxon>unclassified sequences</taxon>
        <taxon>metagenomes</taxon>
        <taxon>ecological metagenomes</taxon>
    </lineage>
</organism>
<feature type="transmembrane region" description="Helical" evidence="1">
    <location>
        <begin position="42"/>
        <end position="59"/>
    </location>
</feature>